<organism evidence="1">
    <name type="scientific">human gut metagenome</name>
    <dbReference type="NCBI Taxonomy" id="408170"/>
    <lineage>
        <taxon>unclassified sequences</taxon>
        <taxon>metagenomes</taxon>
        <taxon>organismal metagenomes</taxon>
    </lineage>
</organism>
<protein>
    <submittedName>
        <fullName evidence="1">Uncharacterized protein</fullName>
    </submittedName>
</protein>
<reference evidence="1" key="1">
    <citation type="journal article" date="2013" name="Environ. Microbiol.">
        <title>Microbiota from the distal guts of lean and obese adolescents exhibit partial functional redundancy besides clear differences in community structure.</title>
        <authorList>
            <person name="Ferrer M."/>
            <person name="Ruiz A."/>
            <person name="Lanza F."/>
            <person name="Haange S.B."/>
            <person name="Oberbach A."/>
            <person name="Till H."/>
            <person name="Bargiela R."/>
            <person name="Campoy C."/>
            <person name="Segura M.T."/>
            <person name="Richter M."/>
            <person name="von Bergen M."/>
            <person name="Seifert J."/>
            <person name="Suarez A."/>
        </authorList>
    </citation>
    <scope>NUCLEOTIDE SEQUENCE</scope>
</reference>
<dbReference type="AlphaFoldDB" id="K1SPE3"/>
<dbReference type="EMBL" id="AJWZ01006551">
    <property type="protein sequence ID" value="EKC59453.1"/>
    <property type="molecule type" value="Genomic_DNA"/>
</dbReference>
<comment type="caution">
    <text evidence="1">The sequence shown here is derived from an EMBL/GenBank/DDBJ whole genome shotgun (WGS) entry which is preliminary data.</text>
</comment>
<gene>
    <name evidence="1" type="ORF">OBE_09493</name>
</gene>
<accession>K1SPE3</accession>
<evidence type="ECO:0000313" key="1">
    <source>
        <dbReference type="EMBL" id="EKC59453.1"/>
    </source>
</evidence>
<sequence>MLKLDVSNISPRSDREATAGTLFQFIVYRNKKGKTRDGLAQSI</sequence>
<proteinExistence type="predicted"/>
<name>K1SPE3_9ZZZZ</name>
<feature type="non-terminal residue" evidence="1">
    <location>
        <position position="43"/>
    </location>
</feature>